<evidence type="ECO:0000313" key="2">
    <source>
        <dbReference type="Proteomes" id="UP000696931"/>
    </source>
</evidence>
<reference evidence="1" key="1">
    <citation type="submission" date="2020-07" db="EMBL/GenBank/DDBJ databases">
        <title>Huge and variable diversity of episymbiotic CPR bacteria and DPANN archaea in groundwater ecosystems.</title>
        <authorList>
            <person name="He C.Y."/>
            <person name="Keren R."/>
            <person name="Whittaker M."/>
            <person name="Farag I.F."/>
            <person name="Doudna J."/>
            <person name="Cate J.H.D."/>
            <person name="Banfield J.F."/>
        </authorList>
    </citation>
    <scope>NUCLEOTIDE SEQUENCE</scope>
    <source>
        <strain evidence="1">NC_groundwater_1813_Pr3_B-0.1um_71_17</strain>
    </source>
</reference>
<accession>A0A933S9J9</accession>
<proteinExistence type="predicted"/>
<dbReference type="Proteomes" id="UP000696931">
    <property type="component" value="Unassembled WGS sequence"/>
</dbReference>
<dbReference type="InterPro" id="IPR013783">
    <property type="entry name" value="Ig-like_fold"/>
</dbReference>
<organism evidence="1 2">
    <name type="scientific">Eiseniibacteriota bacterium</name>
    <dbReference type="NCBI Taxonomy" id="2212470"/>
    <lineage>
        <taxon>Bacteria</taxon>
        <taxon>Candidatus Eiseniibacteriota</taxon>
    </lineage>
</organism>
<dbReference type="Gene3D" id="2.60.40.10">
    <property type="entry name" value="Immunoglobulins"/>
    <property type="match status" value="2"/>
</dbReference>
<evidence type="ECO:0008006" key="3">
    <source>
        <dbReference type="Google" id="ProtNLM"/>
    </source>
</evidence>
<comment type="caution">
    <text evidence="1">The sequence shown here is derived from an EMBL/GenBank/DDBJ whole genome shotgun (WGS) entry which is preliminary data.</text>
</comment>
<protein>
    <recommendedName>
        <fullName evidence="3">Fibronectin type III domain-containing protein</fullName>
    </recommendedName>
</protein>
<gene>
    <name evidence="1" type="ORF">HZA61_01875</name>
</gene>
<sequence>MKAFVRGTLRSGVWLCLVIVAWCAASSCSERGYMGVLIPNARPTVEITQWPAQSGSPSQYAFEFSWSASDADGAVTGFRWAVDPPRAAAAETLWTATSENRRFFQFPVDSAGTGPVAHRMHTLVVEAVDDRGAWSPPASVTFDATTIAPTVAISGPQPSGLGSRLVAPTVQIHWTGRDPDGVTSKLPVEYKYRVFSVSTAPSAADVAANPDTLRTLFAPAYAGWDSLPGATTSLTLSGLTPRQRYLFAIVAFDTAGATSPGFSLFENVLDLYIDTNASIGPQLTLFNDSFYYRYPSGGWFSEPSSFVQQEFPADLPIPLSWSAANSSGTYVQSYQWAVDLSSIEDIAPRANELTDLSHWSQPTTATNVLLPPFEAAASGVSAPHYFYLKATDDIGYQSLAVIEFRCRRPTFERDLLIVNDTGFPLDKLVTGGCVDRPRGTWPTSAELDSFLVAVGDKPWRCYPTGTRSVPGIFVGYAFDTVSTRSIALGAMSLGRLDRYRNIVWITDITRARNGINPIGSGAFSIPMLRALTDPGVNNSLAVWIAQGGRLWLMGGGAAYASLISYKPSRGTPDNVFAESTGELVAGRFPYAFPHWRHEITLNSTTRAAKSPRAVGGWAGAPDYAALPPLLAEKTAATDALPPYRVNGEFYVTSHVAEYLSQPTRLLEGLDTPASPVRSALDTLYVTQGGLAGPNWPVMTLYHGDDCAPVVTSGFPIWYFQRAHAIALVDWVLQDFWGMTRRPVAR</sequence>
<evidence type="ECO:0000313" key="1">
    <source>
        <dbReference type="EMBL" id="MBI5168214.1"/>
    </source>
</evidence>
<dbReference type="EMBL" id="JACRIW010000016">
    <property type="protein sequence ID" value="MBI5168214.1"/>
    <property type="molecule type" value="Genomic_DNA"/>
</dbReference>
<name>A0A933S9J9_UNCEI</name>
<dbReference type="PROSITE" id="PS51257">
    <property type="entry name" value="PROKAR_LIPOPROTEIN"/>
    <property type="match status" value="1"/>
</dbReference>
<dbReference type="AlphaFoldDB" id="A0A933S9J9"/>